<organism evidence="1 2">
    <name type="scientific">Campylobacter phage CP21</name>
    <dbReference type="NCBI Taxonomy" id="2881391"/>
    <lineage>
        <taxon>Viruses</taxon>
        <taxon>Duplodnaviria</taxon>
        <taxon>Heunggongvirae</taxon>
        <taxon>Uroviricota</taxon>
        <taxon>Caudoviricetes</taxon>
        <taxon>Connertonviridae</taxon>
        <taxon>Firehammervirus</taxon>
        <taxon>Firehammervirus CP21</taxon>
    </lineage>
</organism>
<evidence type="ECO:0000313" key="2">
    <source>
        <dbReference type="Proteomes" id="UP000050571"/>
    </source>
</evidence>
<keyword evidence="2" id="KW-1185">Reference proteome</keyword>
<gene>
    <name evidence="1" type="primary">CP21_150</name>
</gene>
<dbReference type="Proteomes" id="UP000050571">
    <property type="component" value="Segment"/>
</dbReference>
<dbReference type="KEGG" id="vg:14010960"/>
<dbReference type="EMBL" id="HE815464">
    <property type="protein sequence ID" value="CCH63612.1"/>
    <property type="molecule type" value="Genomic_DNA"/>
</dbReference>
<dbReference type="RefSeq" id="YP_007005220.1">
    <property type="nucleotide sequence ID" value="NC_019507.1"/>
</dbReference>
<name>I7II85_9CAUD</name>
<accession>I7II85</accession>
<dbReference type="GeneID" id="14010960"/>
<sequence>MMLVKLMLIWVQFYKGLKTVVKDLIDKNQAEVQLKIQDLQDIRVGIKYALRCAKKISLNSESNSSLDSDLSQEELNFLACLTCLPKTKTKNKG</sequence>
<reference evidence="1 2" key="1">
    <citation type="journal article" date="2012" name="J. Virol.">
        <title>The Complete Genome Sequence of Bacteriophage CP21 Reveals Modular Shuffling in Campylobacter Group II Phages.</title>
        <authorList>
            <person name="Hammerl J.A."/>
            <person name="Jackel C."/>
            <person name="Reetz J."/>
            <person name="Hertwig S."/>
        </authorList>
    </citation>
    <scope>NUCLEOTIDE SEQUENCE [LARGE SCALE GENOMIC DNA]</scope>
</reference>
<protein>
    <submittedName>
        <fullName evidence="1">Uncharacterized protein</fullName>
    </submittedName>
</protein>
<proteinExistence type="predicted"/>
<evidence type="ECO:0000313" key="1">
    <source>
        <dbReference type="EMBL" id="CCH63612.1"/>
    </source>
</evidence>